<comment type="caution">
    <text evidence="2">The sequence shown here is derived from an EMBL/GenBank/DDBJ whole genome shotgun (WGS) entry which is preliminary data.</text>
</comment>
<protein>
    <submittedName>
        <fullName evidence="2">Putative amidophosphoribosyltransferase</fullName>
    </submittedName>
</protein>
<dbReference type="InterPro" id="IPR000836">
    <property type="entry name" value="PRTase_dom"/>
</dbReference>
<proteinExistence type="inferred from homology"/>
<dbReference type="Proteomes" id="UP000523000">
    <property type="component" value="Unassembled WGS sequence"/>
</dbReference>
<dbReference type="RefSeq" id="WP_183512163.1">
    <property type="nucleotide sequence ID" value="NZ_BAABGK010000033.1"/>
</dbReference>
<name>A0A839QRK1_9MICC</name>
<evidence type="ECO:0000313" key="3">
    <source>
        <dbReference type="Proteomes" id="UP000523000"/>
    </source>
</evidence>
<dbReference type="AlphaFoldDB" id="A0A839QRK1"/>
<dbReference type="PANTHER" id="PTHR47505">
    <property type="entry name" value="DNA UTILIZATION PROTEIN YHGH"/>
    <property type="match status" value="1"/>
</dbReference>
<keyword evidence="3" id="KW-1185">Reference proteome</keyword>
<dbReference type="CDD" id="cd06223">
    <property type="entry name" value="PRTases_typeI"/>
    <property type="match status" value="1"/>
</dbReference>
<keyword evidence="2" id="KW-0808">Transferase</keyword>
<dbReference type="InterPro" id="IPR029057">
    <property type="entry name" value="PRTase-like"/>
</dbReference>
<evidence type="ECO:0000256" key="1">
    <source>
        <dbReference type="ARBA" id="ARBA00008007"/>
    </source>
</evidence>
<gene>
    <name evidence="2" type="ORF">E9229_002853</name>
</gene>
<dbReference type="InterPro" id="IPR051910">
    <property type="entry name" value="ComF/GntX_DNA_util-trans"/>
</dbReference>
<dbReference type="EMBL" id="JACHVS010000002">
    <property type="protein sequence ID" value="MBB2996606.1"/>
    <property type="molecule type" value="Genomic_DNA"/>
</dbReference>
<reference evidence="2 3" key="1">
    <citation type="submission" date="2020-08" db="EMBL/GenBank/DDBJ databases">
        <title>Sequencing the genomes of 1000 actinobacteria strains.</title>
        <authorList>
            <person name="Klenk H.-P."/>
        </authorList>
    </citation>
    <scope>NUCLEOTIDE SEQUENCE [LARGE SCALE GENOMIC DNA]</scope>
    <source>
        <strain evidence="2 3">DSM 22826</strain>
    </source>
</reference>
<dbReference type="SUPFAM" id="SSF53271">
    <property type="entry name" value="PRTase-like"/>
    <property type="match status" value="1"/>
</dbReference>
<keyword evidence="2" id="KW-0328">Glycosyltransferase</keyword>
<dbReference type="PANTHER" id="PTHR47505:SF1">
    <property type="entry name" value="DNA UTILIZATION PROTEIN YHGH"/>
    <property type="match status" value="1"/>
</dbReference>
<comment type="similarity">
    <text evidence="1">Belongs to the ComF/GntX family.</text>
</comment>
<sequence>MNPLCRIAGPAAWLDGLWAGPGMTAVRRSVSGAWALVLPADCACCQRPDTGLCPPCRAALRAATVRPLRVEQDAEALPLTEGGAPLPVLAAGRYELGLAAALLAFKNRQRVGLRHTLGPALAGAIQAAAAQLPDASDRRILLVPVPSRLRARLRRGYWPVGMLLAWVEARRLLPAGMATAPLLVHRSGGQKVHEQKGQGRRGRASIRGSLRVLRGSRPDPRIRVLLVDDVLTTGATLAECHRVLSARGWVVCGAVVVAATAAPREGAAEIKPSAIDLSTQHA</sequence>
<organism evidence="2 3">
    <name type="scientific">Paeniglutamicibacter cryotolerans</name>
    <dbReference type="NCBI Taxonomy" id="670079"/>
    <lineage>
        <taxon>Bacteria</taxon>
        <taxon>Bacillati</taxon>
        <taxon>Actinomycetota</taxon>
        <taxon>Actinomycetes</taxon>
        <taxon>Micrococcales</taxon>
        <taxon>Micrococcaceae</taxon>
        <taxon>Paeniglutamicibacter</taxon>
    </lineage>
</organism>
<dbReference type="GO" id="GO:0016757">
    <property type="term" value="F:glycosyltransferase activity"/>
    <property type="evidence" value="ECO:0007669"/>
    <property type="project" value="UniProtKB-KW"/>
</dbReference>
<dbReference type="Gene3D" id="3.40.50.2020">
    <property type="match status" value="1"/>
</dbReference>
<evidence type="ECO:0000313" key="2">
    <source>
        <dbReference type="EMBL" id="MBB2996606.1"/>
    </source>
</evidence>
<accession>A0A839QRK1</accession>